<evidence type="ECO:0000256" key="3">
    <source>
        <dbReference type="ARBA" id="ARBA00023136"/>
    </source>
</evidence>
<feature type="signal peptide" evidence="7">
    <location>
        <begin position="1"/>
        <end position="25"/>
    </location>
</feature>
<dbReference type="Pfam" id="PF14041">
    <property type="entry name" value="Lipoprotein_21"/>
    <property type="match status" value="1"/>
</dbReference>
<keyword evidence="2 7" id="KW-0732">Signal</keyword>
<dbReference type="PROSITE" id="PS51257">
    <property type="entry name" value="PROKAR_LIPOPROTEIN"/>
    <property type="match status" value="1"/>
</dbReference>
<sequence length="238" mass="24767">MNAVKLRTAALGSSAAVLLLLTACGQGDGDASPTSAPETSASTETTTPAADPSATPSATDEAPSDEPTVPETTNPVATPTATPSPTQTEAPPTEPADEGCADLTGEEAVQMWGPEVPPYDAGFDQWEWDLDYAVTDGYDPCADLSSIILPIQGSTASSPHAVMFFHHGDYVGTATAEALGFYPDVQRVDDATLTITYHYPLDGESNAGASGRAVSTFHWDDASQSVQHSGEFPPYVEQ</sequence>
<evidence type="ECO:0000256" key="4">
    <source>
        <dbReference type="ARBA" id="ARBA00023139"/>
    </source>
</evidence>
<name>A0A5J5KXY0_9MICC</name>
<keyword evidence="9" id="KW-1185">Reference proteome</keyword>
<evidence type="ECO:0000256" key="7">
    <source>
        <dbReference type="SAM" id="SignalP"/>
    </source>
</evidence>
<dbReference type="Proteomes" id="UP000325957">
    <property type="component" value="Unassembled WGS sequence"/>
</dbReference>
<keyword evidence="5 8" id="KW-0449">Lipoprotein</keyword>
<keyword evidence="3" id="KW-0472">Membrane</keyword>
<evidence type="ECO:0000256" key="2">
    <source>
        <dbReference type="ARBA" id="ARBA00022729"/>
    </source>
</evidence>
<feature type="chain" id="PRO_5038655790" evidence="7">
    <location>
        <begin position="26"/>
        <end position="238"/>
    </location>
</feature>
<evidence type="ECO:0000313" key="8">
    <source>
        <dbReference type="EMBL" id="KAA9393745.1"/>
    </source>
</evidence>
<dbReference type="InterPro" id="IPR025971">
    <property type="entry name" value="LppP/LprE"/>
</dbReference>
<gene>
    <name evidence="8" type="ORF">FCK90_11115</name>
</gene>
<organism evidence="8 9">
    <name type="scientific">Kocuria coralli</name>
    <dbReference type="NCBI Taxonomy" id="1461025"/>
    <lineage>
        <taxon>Bacteria</taxon>
        <taxon>Bacillati</taxon>
        <taxon>Actinomycetota</taxon>
        <taxon>Actinomycetes</taxon>
        <taxon>Micrococcales</taxon>
        <taxon>Micrococcaceae</taxon>
        <taxon>Kocuria</taxon>
    </lineage>
</organism>
<comment type="caution">
    <text evidence="8">The sequence shown here is derived from an EMBL/GenBank/DDBJ whole genome shotgun (WGS) entry which is preliminary data.</text>
</comment>
<feature type="compositionally biased region" description="Low complexity" evidence="6">
    <location>
        <begin position="30"/>
        <end position="59"/>
    </location>
</feature>
<dbReference type="AlphaFoldDB" id="A0A5J5KXY0"/>
<reference evidence="8 9" key="1">
    <citation type="submission" date="2019-05" db="EMBL/GenBank/DDBJ databases">
        <title>Kocuria coralli sp. nov., a novel actinobacterium isolated from coral reef seawater.</title>
        <authorList>
            <person name="Li J."/>
        </authorList>
    </citation>
    <scope>NUCLEOTIDE SEQUENCE [LARGE SCALE GENOMIC DNA]</scope>
    <source>
        <strain evidence="8 9">SCSIO 13007</strain>
    </source>
</reference>
<dbReference type="OrthoDB" id="3254867at2"/>
<keyword evidence="1" id="KW-1003">Cell membrane</keyword>
<evidence type="ECO:0000256" key="6">
    <source>
        <dbReference type="SAM" id="MobiDB-lite"/>
    </source>
</evidence>
<feature type="compositionally biased region" description="Low complexity" evidence="6">
    <location>
        <begin position="66"/>
        <end position="91"/>
    </location>
</feature>
<evidence type="ECO:0000313" key="9">
    <source>
        <dbReference type="Proteomes" id="UP000325957"/>
    </source>
</evidence>
<evidence type="ECO:0000256" key="5">
    <source>
        <dbReference type="ARBA" id="ARBA00023288"/>
    </source>
</evidence>
<evidence type="ECO:0000256" key="1">
    <source>
        <dbReference type="ARBA" id="ARBA00022475"/>
    </source>
</evidence>
<protein>
    <submittedName>
        <fullName evidence="8">LppP/LprE family lipoprotein</fullName>
    </submittedName>
</protein>
<feature type="region of interest" description="Disordered" evidence="6">
    <location>
        <begin position="25"/>
        <end position="100"/>
    </location>
</feature>
<proteinExistence type="predicted"/>
<accession>A0A5J5KXY0</accession>
<keyword evidence="4" id="KW-0564">Palmitate</keyword>
<dbReference type="EMBL" id="SZWF01000015">
    <property type="protein sequence ID" value="KAA9393745.1"/>
    <property type="molecule type" value="Genomic_DNA"/>
</dbReference>